<evidence type="ECO:0000259" key="3">
    <source>
        <dbReference type="PROSITE" id="PS50157"/>
    </source>
</evidence>
<dbReference type="KEGG" id="aoce:111585990"/>
<dbReference type="RefSeq" id="XP_054863427.1">
    <property type="nucleotide sequence ID" value="XM_055007452.1"/>
</dbReference>
<dbReference type="GeneTree" id="ENSGT00390000005844"/>
<dbReference type="RefSeq" id="XP_054863428.1">
    <property type="nucleotide sequence ID" value="XM_055007453.1"/>
</dbReference>
<keyword evidence="1" id="KW-0863">Zinc-finger</keyword>
<dbReference type="PROSITE" id="PS50157">
    <property type="entry name" value="ZINC_FINGER_C2H2_2"/>
    <property type="match status" value="1"/>
</dbReference>
<feature type="compositionally biased region" description="Basic and acidic residues" evidence="2">
    <location>
        <begin position="322"/>
        <end position="333"/>
    </location>
</feature>
<proteinExistence type="predicted"/>
<evidence type="ECO:0000313" key="5">
    <source>
        <dbReference type="Proteomes" id="UP001501940"/>
    </source>
</evidence>
<feature type="region of interest" description="Disordered" evidence="2">
    <location>
        <begin position="545"/>
        <end position="690"/>
    </location>
</feature>
<reference evidence="4 5" key="1">
    <citation type="submission" date="2022-01" db="EMBL/GenBank/DDBJ databases">
        <title>A chromosome-scale genome assembly of the false clownfish, Amphiprion ocellaris.</title>
        <authorList>
            <person name="Ryu T."/>
        </authorList>
    </citation>
    <scope>NUCLEOTIDE SEQUENCE [LARGE SCALE GENOMIC DNA]</scope>
</reference>
<dbReference type="Ensembl" id="ENSAOCT00000023194.2">
    <property type="protein sequence ID" value="ENSAOCP00000029277.2"/>
    <property type="gene ID" value="ENSAOCG00000019494.2"/>
</dbReference>
<dbReference type="InterPro" id="IPR013087">
    <property type="entry name" value="Znf_C2H2_type"/>
</dbReference>
<organism evidence="4 5">
    <name type="scientific">Amphiprion ocellaris</name>
    <name type="common">Clown anemonefish</name>
    <dbReference type="NCBI Taxonomy" id="80972"/>
    <lineage>
        <taxon>Eukaryota</taxon>
        <taxon>Metazoa</taxon>
        <taxon>Chordata</taxon>
        <taxon>Craniata</taxon>
        <taxon>Vertebrata</taxon>
        <taxon>Euteleostomi</taxon>
        <taxon>Actinopterygii</taxon>
        <taxon>Neopterygii</taxon>
        <taxon>Teleostei</taxon>
        <taxon>Neoteleostei</taxon>
        <taxon>Acanthomorphata</taxon>
        <taxon>Ovalentaria</taxon>
        <taxon>Pomacentridae</taxon>
        <taxon>Amphiprion</taxon>
    </lineage>
</organism>
<name>A0A3Q1CMX8_AMPOC</name>
<keyword evidence="1" id="KW-0862">Zinc</keyword>
<feature type="region of interest" description="Disordered" evidence="2">
    <location>
        <begin position="468"/>
        <end position="497"/>
    </location>
</feature>
<dbReference type="GO" id="GO:0005634">
    <property type="term" value="C:nucleus"/>
    <property type="evidence" value="ECO:0007669"/>
    <property type="project" value="TreeGrafter"/>
</dbReference>
<dbReference type="PANTHER" id="PTHR15021:SF0">
    <property type="entry name" value="DISCO-RELATED, ISOFORM A-RELATED"/>
    <property type="match status" value="1"/>
</dbReference>
<feature type="compositionally biased region" description="Basic and acidic residues" evidence="2">
    <location>
        <begin position="674"/>
        <end position="690"/>
    </location>
</feature>
<accession>A0A3Q1CMX8</accession>
<dbReference type="PANTHER" id="PTHR15021">
    <property type="entry name" value="DISCONNECTED-RELATED"/>
    <property type="match status" value="1"/>
</dbReference>
<feature type="compositionally biased region" description="Low complexity" evidence="2">
    <location>
        <begin position="338"/>
        <end position="352"/>
    </location>
</feature>
<dbReference type="AlphaFoldDB" id="A0A3Q1CMX8"/>
<keyword evidence="5" id="KW-1185">Reference proteome</keyword>
<sequence length="690" mass="75724">MRMTPDAEESIRCSVCSCLCFKPGSVRLRSCDRCGHGWVAHALERLHPQPPSGCGPVEVALPGLVFDLSSLVLYGAQAVPVRLKILLDRLYSVLTPEQVGHILHTLGWSLGDYVRGYMLQFPGGKVLNRWLMVTPEEEMLVLKQFLRFGETRPIVELMTLQCLEAASHLPDPDLKPTPKSCQSNRGTLTVLRNPRGDSQLVAGLCGFERNSPSDHSDTVHHFENFPGGLSLLLPFHFGSSAFHCLVPPTKEFVPPSKLTQCLRKPGGTKLANRIKQGGGRREEGSGPTLQQVKDEPALNIKIDPDKLNPPRSLWQQNPSTHNDQELLREETKQENTTSASFYPPISSSSSSPLKISQKMRGPPPSSLQPLPSFSSSFLCPLPTSTFSSSLHPLPSSSSSLLPLPSSLCSLPSPSPAGGRKGRVCCGVCGKSFYDKGTLKIHYNAVHLKIKHRCTVAGCTMVFSSLRSRNRHSANPNPRLHTGTSRDANPHRNSHCDHTSIHSETHEAKQANRSINGAQTGMCRESTLWQQGDDTYKLKVHTMENGLNGWQNNTPPQADSPHSSPHPRSQHADHSFTLMNPQASPPPLLSTHSAPSLGSPPSLVPPVAPDKPEHRRHLVGSPIHPCGPAHCEGQSVSHDVAEGKRGEARTNQQWRWESPDPTPKKKPRKSSMPVKIEREAKESRKDEDEEG</sequence>
<dbReference type="SMART" id="SM00355">
    <property type="entry name" value="ZnF_C2H2"/>
    <property type="match status" value="2"/>
</dbReference>
<dbReference type="InterPro" id="IPR040436">
    <property type="entry name" value="Disconnected-like"/>
</dbReference>
<evidence type="ECO:0000256" key="2">
    <source>
        <dbReference type="SAM" id="MobiDB-lite"/>
    </source>
</evidence>
<feature type="compositionally biased region" description="Polar residues" evidence="2">
    <location>
        <begin position="547"/>
        <end position="556"/>
    </location>
</feature>
<dbReference type="Gene3D" id="3.30.160.60">
    <property type="entry name" value="Classic Zinc Finger"/>
    <property type="match status" value="1"/>
</dbReference>
<evidence type="ECO:0000313" key="4">
    <source>
        <dbReference type="Ensembl" id="ENSAOCP00000029277.2"/>
    </source>
</evidence>
<dbReference type="PROSITE" id="PS00028">
    <property type="entry name" value="ZINC_FINGER_C2H2_1"/>
    <property type="match status" value="1"/>
</dbReference>
<reference evidence="4" key="2">
    <citation type="submission" date="2025-08" db="UniProtKB">
        <authorList>
            <consortium name="Ensembl"/>
        </authorList>
    </citation>
    <scope>IDENTIFICATION</scope>
</reference>
<dbReference type="GO" id="GO:0008270">
    <property type="term" value="F:zinc ion binding"/>
    <property type="evidence" value="ECO:0007669"/>
    <property type="project" value="UniProtKB-KW"/>
</dbReference>
<dbReference type="GO" id="GO:0006355">
    <property type="term" value="P:regulation of DNA-templated transcription"/>
    <property type="evidence" value="ECO:0007669"/>
    <property type="project" value="TreeGrafter"/>
</dbReference>
<feature type="compositionally biased region" description="Basic and acidic residues" evidence="2">
    <location>
        <begin position="292"/>
        <end position="308"/>
    </location>
</feature>
<dbReference type="OMA" id="HFEKFAG"/>
<feature type="region of interest" description="Disordered" evidence="2">
    <location>
        <begin position="258"/>
        <end position="367"/>
    </location>
</feature>
<feature type="domain" description="C2H2-type" evidence="3">
    <location>
        <begin position="423"/>
        <end position="451"/>
    </location>
</feature>
<feature type="compositionally biased region" description="Basic and acidic residues" evidence="2">
    <location>
        <begin position="487"/>
        <end position="497"/>
    </location>
</feature>
<protein>
    <recommendedName>
        <fullName evidence="3">C2H2-type domain-containing protein</fullName>
    </recommendedName>
</protein>
<evidence type="ECO:0000256" key="1">
    <source>
        <dbReference type="PROSITE-ProRule" id="PRU00042"/>
    </source>
</evidence>
<feature type="compositionally biased region" description="Basic and acidic residues" evidence="2">
    <location>
        <begin position="638"/>
        <end position="647"/>
    </location>
</feature>
<keyword evidence="1" id="KW-0479">Metal-binding</keyword>
<reference evidence="4" key="3">
    <citation type="submission" date="2025-09" db="UniProtKB">
        <authorList>
            <consortium name="Ensembl"/>
        </authorList>
    </citation>
    <scope>IDENTIFICATION</scope>
</reference>
<dbReference type="Proteomes" id="UP001501940">
    <property type="component" value="Chromosome 23"/>
</dbReference>
<dbReference type="GeneID" id="111585990"/>